<evidence type="ECO:0000259" key="7">
    <source>
        <dbReference type="Pfam" id="PF08281"/>
    </source>
</evidence>
<dbReference type="SUPFAM" id="SSF88659">
    <property type="entry name" value="Sigma3 and sigma4 domains of RNA polymerase sigma factors"/>
    <property type="match status" value="1"/>
</dbReference>
<reference evidence="8 9" key="1">
    <citation type="submission" date="2016-10" db="EMBL/GenBank/DDBJ databases">
        <authorList>
            <person name="de Groot N.N."/>
        </authorList>
    </citation>
    <scope>NUCLEOTIDE SEQUENCE [LARGE SCALE GENOMIC DNA]</scope>
    <source>
        <strain evidence="8 9">DSM 21800</strain>
    </source>
</reference>
<dbReference type="GO" id="GO:0016987">
    <property type="term" value="F:sigma factor activity"/>
    <property type="evidence" value="ECO:0007669"/>
    <property type="project" value="UniProtKB-KW"/>
</dbReference>
<gene>
    <name evidence="8" type="ORF">SAMN04489812_0935</name>
</gene>
<dbReference type="PANTHER" id="PTHR30173:SF36">
    <property type="entry name" value="ECF RNA POLYMERASE SIGMA FACTOR SIGJ"/>
    <property type="match status" value="1"/>
</dbReference>
<proteinExistence type="inferred from homology"/>
<dbReference type="SUPFAM" id="SSF88946">
    <property type="entry name" value="Sigma2 domain of RNA polymerase sigma factors"/>
    <property type="match status" value="1"/>
</dbReference>
<dbReference type="AlphaFoldDB" id="A0A1H1PKX9"/>
<keyword evidence="3" id="KW-0805">Transcription regulation</keyword>
<accession>A0A1H1PKX9</accession>
<dbReference type="NCBIfam" id="TIGR02937">
    <property type="entry name" value="sigma70-ECF"/>
    <property type="match status" value="1"/>
</dbReference>
<keyword evidence="4" id="KW-0731">Sigma factor</keyword>
<dbReference type="NCBIfam" id="NF006089">
    <property type="entry name" value="PRK08241.1"/>
    <property type="match status" value="1"/>
</dbReference>
<dbReference type="InterPro" id="IPR052704">
    <property type="entry name" value="ECF_Sigma-70_Domain"/>
</dbReference>
<dbReference type="InterPro" id="IPR013324">
    <property type="entry name" value="RNA_pol_sigma_r3/r4-like"/>
</dbReference>
<protein>
    <submittedName>
        <fullName evidence="8">RNA polymerase sigma-70 factor, ECF subfamily</fullName>
    </submittedName>
</protein>
<sequence length="324" mass="36133">MVEDEFNALVEPLRRELVVHCYRMMGSIHDAEEQVQETYIRAWRAFHGFERRSSVRTWLYKIATNTCLTALQSRTRRPVPTGLGQPAADPRGPLEARLEIDWLEPLPDAMIWAEGSSDPAEVVITKDSVRLAYIAALQLLTAQQRAVIILREVLQWRAQEVADALDLSVASVNSSLQRARAHLAGIDAETLPPIDPSDERTATLIKDFADAFEQYDVTKIVSLLADDAIWEMPPFLGWYQGAENIGALISNHCPADGPGDQLITFTWANGAPVLALYMRSSDGSHRAFQLQQLTIGDGLVQHVECYFDTRLFAAFGLPDVYPAD</sequence>
<dbReference type="Pfam" id="PF04542">
    <property type="entry name" value="Sigma70_r2"/>
    <property type="match status" value="1"/>
</dbReference>
<keyword evidence="5" id="KW-0804">Transcription</keyword>
<dbReference type="Gene3D" id="1.10.1740.10">
    <property type="match status" value="1"/>
</dbReference>
<dbReference type="EMBL" id="LT629772">
    <property type="protein sequence ID" value="SDS11783.1"/>
    <property type="molecule type" value="Genomic_DNA"/>
</dbReference>
<dbReference type="InterPro" id="IPR036388">
    <property type="entry name" value="WH-like_DNA-bd_sf"/>
</dbReference>
<evidence type="ECO:0000256" key="4">
    <source>
        <dbReference type="ARBA" id="ARBA00023082"/>
    </source>
</evidence>
<dbReference type="GO" id="GO:0006352">
    <property type="term" value="P:DNA-templated transcription initiation"/>
    <property type="evidence" value="ECO:0007669"/>
    <property type="project" value="InterPro"/>
</dbReference>
<dbReference type="Gene3D" id="3.10.450.50">
    <property type="match status" value="1"/>
</dbReference>
<dbReference type="InterPro" id="IPR014284">
    <property type="entry name" value="RNA_pol_sigma-70_dom"/>
</dbReference>
<name>A0A1H1PKX9_9ACTN</name>
<dbReference type="SUPFAM" id="SSF54427">
    <property type="entry name" value="NTF2-like"/>
    <property type="match status" value="1"/>
</dbReference>
<evidence type="ECO:0000259" key="6">
    <source>
        <dbReference type="Pfam" id="PF04542"/>
    </source>
</evidence>
<organism evidence="8 9">
    <name type="scientific">Microlunatus soli</name>
    <dbReference type="NCBI Taxonomy" id="630515"/>
    <lineage>
        <taxon>Bacteria</taxon>
        <taxon>Bacillati</taxon>
        <taxon>Actinomycetota</taxon>
        <taxon>Actinomycetes</taxon>
        <taxon>Propionibacteriales</taxon>
        <taxon>Propionibacteriaceae</taxon>
        <taxon>Microlunatus</taxon>
    </lineage>
</organism>
<dbReference type="InterPro" id="IPR007627">
    <property type="entry name" value="RNA_pol_sigma70_r2"/>
</dbReference>
<feature type="domain" description="RNA polymerase sigma-70 region 2" evidence="6">
    <location>
        <begin position="9"/>
        <end position="77"/>
    </location>
</feature>
<dbReference type="PANTHER" id="PTHR30173">
    <property type="entry name" value="SIGMA 19 FACTOR"/>
    <property type="match status" value="1"/>
</dbReference>
<evidence type="ECO:0000256" key="1">
    <source>
        <dbReference type="ARBA" id="ARBA00010641"/>
    </source>
</evidence>
<dbReference type="InterPro" id="IPR014305">
    <property type="entry name" value="RNA_pol_sigma-G_actinobac"/>
</dbReference>
<keyword evidence="9" id="KW-1185">Reference proteome</keyword>
<comment type="similarity">
    <text evidence="1">Belongs to the sigma-70 factor family. ECF subfamily.</text>
</comment>
<evidence type="ECO:0000313" key="9">
    <source>
        <dbReference type="Proteomes" id="UP000199103"/>
    </source>
</evidence>
<dbReference type="Gene3D" id="1.10.10.10">
    <property type="entry name" value="Winged helix-like DNA-binding domain superfamily/Winged helix DNA-binding domain"/>
    <property type="match status" value="1"/>
</dbReference>
<dbReference type="Pfam" id="PF08281">
    <property type="entry name" value="Sigma70_r4_2"/>
    <property type="match status" value="1"/>
</dbReference>
<evidence type="ECO:0000256" key="5">
    <source>
        <dbReference type="ARBA" id="ARBA00023163"/>
    </source>
</evidence>
<evidence type="ECO:0000256" key="2">
    <source>
        <dbReference type="ARBA" id="ARBA00011344"/>
    </source>
</evidence>
<feature type="domain" description="RNA polymerase sigma factor 70 region 4 type 2" evidence="7">
    <location>
        <begin position="131"/>
        <end position="183"/>
    </location>
</feature>
<dbReference type="CDD" id="cd06171">
    <property type="entry name" value="Sigma70_r4"/>
    <property type="match status" value="1"/>
</dbReference>
<dbReference type="InterPro" id="IPR032710">
    <property type="entry name" value="NTF2-like_dom_sf"/>
</dbReference>
<dbReference type="STRING" id="630515.SAMN04489812_0935"/>
<comment type="subunit">
    <text evidence="2">Interacts transiently with the RNA polymerase catalytic core formed by RpoA, RpoB, RpoC and RpoZ (2 alpha, 1 beta, 1 beta' and 1 omega subunit) to form the RNA polymerase holoenzyme that can initiate transcription.</text>
</comment>
<dbReference type="NCBIfam" id="TIGR02960">
    <property type="entry name" value="SigX5"/>
    <property type="match status" value="1"/>
</dbReference>
<evidence type="ECO:0000256" key="3">
    <source>
        <dbReference type="ARBA" id="ARBA00023015"/>
    </source>
</evidence>
<dbReference type="Proteomes" id="UP000199103">
    <property type="component" value="Chromosome I"/>
</dbReference>
<dbReference type="GO" id="GO:0003677">
    <property type="term" value="F:DNA binding"/>
    <property type="evidence" value="ECO:0007669"/>
    <property type="project" value="InterPro"/>
</dbReference>
<evidence type="ECO:0000313" key="8">
    <source>
        <dbReference type="EMBL" id="SDS11783.1"/>
    </source>
</evidence>
<dbReference type="InterPro" id="IPR013325">
    <property type="entry name" value="RNA_pol_sigma_r2"/>
</dbReference>
<dbReference type="InterPro" id="IPR013249">
    <property type="entry name" value="RNA_pol_sigma70_r4_t2"/>
</dbReference>